<proteinExistence type="predicted"/>
<dbReference type="AlphaFoldDB" id="A0A2G5CFE0"/>
<accession>A0A2G5CFE0</accession>
<gene>
    <name evidence="1" type="ORF">AQUCO_05900051v1</name>
</gene>
<sequence length="111" mass="12724">MVLYLNELQCILFTDFDNLSLFIPTPTTSFSESLYFCVFPLHHLHTSFNIINCTQLFDTIRDGFGSFSIDGLWKRFPTLLTIVSVASYIVTISLHKANGNNCRTVRPRRLS</sequence>
<evidence type="ECO:0000313" key="1">
    <source>
        <dbReference type="EMBL" id="PIA29547.1"/>
    </source>
</evidence>
<keyword evidence="2" id="KW-1185">Reference proteome</keyword>
<dbReference type="InParanoid" id="A0A2G5CFE0"/>
<organism evidence="1 2">
    <name type="scientific">Aquilegia coerulea</name>
    <name type="common">Rocky mountain columbine</name>
    <dbReference type="NCBI Taxonomy" id="218851"/>
    <lineage>
        <taxon>Eukaryota</taxon>
        <taxon>Viridiplantae</taxon>
        <taxon>Streptophyta</taxon>
        <taxon>Embryophyta</taxon>
        <taxon>Tracheophyta</taxon>
        <taxon>Spermatophyta</taxon>
        <taxon>Magnoliopsida</taxon>
        <taxon>Ranunculales</taxon>
        <taxon>Ranunculaceae</taxon>
        <taxon>Thalictroideae</taxon>
        <taxon>Aquilegia</taxon>
    </lineage>
</organism>
<evidence type="ECO:0000313" key="2">
    <source>
        <dbReference type="Proteomes" id="UP000230069"/>
    </source>
</evidence>
<reference evidence="1 2" key="1">
    <citation type="submission" date="2017-09" db="EMBL/GenBank/DDBJ databases">
        <title>WGS assembly of Aquilegia coerulea Goldsmith.</title>
        <authorList>
            <person name="Hodges S."/>
            <person name="Kramer E."/>
            <person name="Nordborg M."/>
            <person name="Tomkins J."/>
            <person name="Borevitz J."/>
            <person name="Derieg N."/>
            <person name="Yan J."/>
            <person name="Mihaltcheva S."/>
            <person name="Hayes R.D."/>
            <person name="Rokhsar D."/>
        </authorList>
    </citation>
    <scope>NUCLEOTIDE SEQUENCE [LARGE SCALE GENOMIC DNA]</scope>
    <source>
        <strain evidence="2">cv. Goldsmith</strain>
    </source>
</reference>
<dbReference type="EMBL" id="KZ305076">
    <property type="protein sequence ID" value="PIA29547.1"/>
    <property type="molecule type" value="Genomic_DNA"/>
</dbReference>
<dbReference type="Proteomes" id="UP000230069">
    <property type="component" value="Unassembled WGS sequence"/>
</dbReference>
<protein>
    <submittedName>
        <fullName evidence="1">Uncharacterized protein</fullName>
    </submittedName>
</protein>
<name>A0A2G5CFE0_AQUCA</name>